<protein>
    <submittedName>
        <fullName evidence="1">Uncharacterized protein</fullName>
    </submittedName>
</protein>
<organism evidence="1 2">
    <name type="scientific">Tractidigestivibacter montrealensis</name>
    <dbReference type="NCBI Taxonomy" id="2972466"/>
    <lineage>
        <taxon>Bacteria</taxon>
        <taxon>Bacillati</taxon>
        <taxon>Actinomycetota</taxon>
        <taxon>Coriobacteriia</taxon>
        <taxon>Coriobacteriales</taxon>
        <taxon>Atopobiaceae</taxon>
        <taxon>Tractidigestivibacter</taxon>
    </lineage>
</organism>
<gene>
    <name evidence="1" type="ORF">NVS32_10055</name>
</gene>
<dbReference type="EMBL" id="JANSKA010000008">
    <property type="protein sequence ID" value="MCR9037291.1"/>
    <property type="molecule type" value="Genomic_DNA"/>
</dbReference>
<name>A0ABT1ZAR0_9ACTN</name>
<proteinExistence type="predicted"/>
<evidence type="ECO:0000313" key="1">
    <source>
        <dbReference type="EMBL" id="MCR9037291.1"/>
    </source>
</evidence>
<dbReference type="Proteomes" id="UP001204320">
    <property type="component" value="Unassembled WGS sequence"/>
</dbReference>
<comment type="caution">
    <text evidence="1">The sequence shown here is derived from an EMBL/GenBank/DDBJ whole genome shotgun (WGS) entry which is preliminary data.</text>
</comment>
<sequence length="216" mass="22288">MNSGDAPLDQSTIEAASVAIGAAQGAKQSVPEMPEDADAINAEATAMGSMGEYSAQLDALNTAKVNLQNSISQMKQVTNPTEQFVIQRISGLSNITGVEAVTEDNDPNGNLGKAGGYTACVYFASDLVDQSKVYISDGYSGIVGAGTDGGGAVEVYANVDDANKRNDYLAVFDGTILSSGSHDVVGTCVVRTSHLLTASQQKALEGEIADSLTKLE</sequence>
<reference evidence="1 2" key="1">
    <citation type="submission" date="2022-08" db="EMBL/GenBank/DDBJ databases">
        <title>Tractidigestivibacter montrealensis type strain KD21.</title>
        <authorList>
            <person name="Diop K."/>
            <person name="Richard C."/>
            <person name="Routy B."/>
        </authorList>
    </citation>
    <scope>NUCLEOTIDE SEQUENCE [LARGE SCALE GENOMIC DNA]</scope>
    <source>
        <strain evidence="1 2">KD21</strain>
    </source>
</reference>
<dbReference type="RefSeq" id="WP_258499693.1">
    <property type="nucleotide sequence ID" value="NZ_JANSKA010000008.1"/>
</dbReference>
<evidence type="ECO:0000313" key="2">
    <source>
        <dbReference type="Proteomes" id="UP001204320"/>
    </source>
</evidence>
<keyword evidence="2" id="KW-1185">Reference proteome</keyword>
<accession>A0ABT1ZAR0</accession>